<dbReference type="NCBIfam" id="TIGR01492">
    <property type="entry name" value="CPW_WPC"/>
    <property type="match status" value="7"/>
</dbReference>
<name>A0A024X2Q8_PLAFC</name>
<organism evidence="2 3">
    <name type="scientific">Plasmodium falciparum (isolate Camp / Malaysia)</name>
    <dbReference type="NCBI Taxonomy" id="5835"/>
    <lineage>
        <taxon>Eukaryota</taxon>
        <taxon>Sar</taxon>
        <taxon>Alveolata</taxon>
        <taxon>Apicomplexa</taxon>
        <taxon>Aconoidasida</taxon>
        <taxon>Haemosporida</taxon>
        <taxon>Plasmodiidae</taxon>
        <taxon>Plasmodium</taxon>
        <taxon>Plasmodium (Laverania)</taxon>
    </lineage>
</organism>
<feature type="domain" description="CPW-WPC" evidence="1">
    <location>
        <begin position="70"/>
        <end position="130"/>
    </location>
</feature>
<feature type="domain" description="CPW-WPC" evidence="1">
    <location>
        <begin position="711"/>
        <end position="772"/>
    </location>
</feature>
<gene>
    <name evidence="2" type="ORF">PFMC_04619</name>
</gene>
<feature type="domain" description="CPW-WPC" evidence="1">
    <location>
        <begin position="518"/>
        <end position="578"/>
    </location>
</feature>
<evidence type="ECO:0000259" key="1">
    <source>
        <dbReference type="SMART" id="SM01099"/>
    </source>
</evidence>
<feature type="domain" description="CPW-WPC" evidence="1">
    <location>
        <begin position="134"/>
        <end position="193"/>
    </location>
</feature>
<dbReference type="OrthoDB" id="368768at2759"/>
<dbReference type="Pfam" id="PF09717">
    <property type="entry name" value="CPW_WPC"/>
    <property type="match status" value="9"/>
</dbReference>
<evidence type="ECO:0000313" key="2">
    <source>
        <dbReference type="EMBL" id="ETW59433.1"/>
    </source>
</evidence>
<dbReference type="SMART" id="SM01099">
    <property type="entry name" value="CPW_WPC"/>
    <property type="match status" value="9"/>
</dbReference>
<proteinExistence type="predicted"/>
<feature type="domain" description="CPW-WPC" evidence="1">
    <location>
        <begin position="456"/>
        <end position="515"/>
    </location>
</feature>
<accession>A0A024X2Q8</accession>
<feature type="domain" description="CPW-WPC" evidence="1">
    <location>
        <begin position="647"/>
        <end position="707"/>
    </location>
</feature>
<sequence>MEDHSEICYPDYSMPCPLHFFRTSTGCVPLRTYEGPCNKIQNKLIYLYDEQKASWAEICEVNWPCMPLECSYGRDYNSVCPINWIDIGKGLCRNIYKNEKCAGDINFSNMSFEEKKSMEKKCGIIWKCKSITYTTNFDDICPLHWENIGNYKCKAPQDYKGPCPNISNLKKYNTQEKKENIENVCLVNWPYSIKVNEYQRDYNVDCPIGWSMMENGFCRAPENYKKSLKCKEEVSFDDMNADQKHSYSLACNVDFPFKVMNYRFVFLLSVIILNVIQKGCCSSWLNQEDKKATFSFSGNLKLDIKNDKENKLNDFENNKNVERLNEGVTKIMQKEKELIESNKHVKDVVDEVGIVIKKKYNINELPPSGLTKDEEEDVKEDSAFLSDDLEEAAENFSLSGEKSDKENEQHENEIKDIRKYQAEIINSMNENTIYKKFDTNEFEKMKQKMEDHSEICYPDYSMPCPLHFFRTSTGCVPLRTYEGPCNKIQNKLIYLYDEQKASWAEICEVNWPCMPLECSYGRDYNSVCPINWIDIGKGLCRNIYKNEKCAGDINFSNMSFEEKKSMEKKCGIIWKCKSITYTTNFDDICPLHWENIGNYKCKAPQDYKGPCPNISNLKKYNTQEKKENIENVCLVNWPYSIKVNEYQRDYNVDCPIGWSMMENGFCRAPENYKKSLKCKEEVSFDDMNADQKHSYSLACNVDFPFKDKQDCKRNYSFACPLGWIPSKKINYCKAPLNYKSSICKNVSKFKNILDNQKNYYLKFCDIDWPCEGEIQNSMIYTQISVDHLEEHGKKKYTRGTTKKKKKNENKI</sequence>
<dbReference type="InterPro" id="IPR006387">
    <property type="entry name" value="CPW_WPC_dom"/>
</dbReference>
<dbReference type="Proteomes" id="UP000030694">
    <property type="component" value="Unassembled WGS sequence"/>
</dbReference>
<protein>
    <recommendedName>
        <fullName evidence="1">CPW-WPC domain-containing protein</fullName>
    </recommendedName>
</protein>
<dbReference type="AlphaFoldDB" id="A0A024X2Q8"/>
<feature type="domain" description="CPW-WPC" evidence="1">
    <location>
        <begin position="8"/>
        <end position="67"/>
    </location>
</feature>
<dbReference type="EMBL" id="KI927544">
    <property type="protein sequence ID" value="ETW59433.1"/>
    <property type="molecule type" value="Genomic_DNA"/>
</dbReference>
<feature type="domain" description="CPW-WPC" evidence="1">
    <location>
        <begin position="199"/>
        <end position="259"/>
    </location>
</feature>
<reference evidence="2 3" key="2">
    <citation type="submission" date="2013-02" db="EMBL/GenBank/DDBJ databases">
        <title>The Genome Sequence of Plasmodium falciparum CAMP/Malaysia.</title>
        <authorList>
            <consortium name="The Broad Institute Genome Sequencing Platform"/>
            <consortium name="The Broad Institute Genome Sequencing Center for Infectious Disease"/>
            <person name="Neafsey D."/>
            <person name="Cheeseman I."/>
            <person name="Volkman S."/>
            <person name="Adams J."/>
            <person name="Walker B."/>
            <person name="Young S.K."/>
            <person name="Zeng Q."/>
            <person name="Gargeya S."/>
            <person name="Fitzgerald M."/>
            <person name="Haas B."/>
            <person name="Abouelleil A."/>
            <person name="Alvarado L."/>
            <person name="Arachchi H.M."/>
            <person name="Berlin A.M."/>
            <person name="Chapman S.B."/>
            <person name="Dewar J."/>
            <person name="Goldberg J."/>
            <person name="Griggs A."/>
            <person name="Gujja S."/>
            <person name="Hansen M."/>
            <person name="Howarth C."/>
            <person name="Imamovic A."/>
            <person name="Larimer J."/>
            <person name="McCowan C."/>
            <person name="Murphy C."/>
            <person name="Neiman D."/>
            <person name="Pearson M."/>
            <person name="Priest M."/>
            <person name="Roberts A."/>
            <person name="Saif S."/>
            <person name="Shea T."/>
            <person name="Sisk P."/>
            <person name="Sykes S."/>
            <person name="Wortman J."/>
            <person name="Nusbaum C."/>
            <person name="Birren B."/>
        </authorList>
    </citation>
    <scope>NUCLEOTIDE SEQUENCE [LARGE SCALE GENOMIC DNA]</scope>
    <source>
        <strain evidence="2 3">CAMP/Malaysia</strain>
    </source>
</reference>
<evidence type="ECO:0000313" key="3">
    <source>
        <dbReference type="Proteomes" id="UP000030694"/>
    </source>
</evidence>
<reference evidence="2 3" key="1">
    <citation type="submission" date="2013-02" db="EMBL/GenBank/DDBJ databases">
        <title>The Genome Annotation of Plasmodium falciparum CAMP/Malaysia.</title>
        <authorList>
            <consortium name="The Broad Institute Genome Sequencing Platform"/>
            <consortium name="The Broad Institute Genome Sequencing Center for Infectious Disease"/>
            <person name="Neafsey D."/>
            <person name="Hoffman S."/>
            <person name="Volkman S."/>
            <person name="Rosenthal P."/>
            <person name="Walker B."/>
            <person name="Young S.K."/>
            <person name="Zeng Q."/>
            <person name="Gargeya S."/>
            <person name="Fitzgerald M."/>
            <person name="Haas B."/>
            <person name="Abouelleil A."/>
            <person name="Allen A.W."/>
            <person name="Alvarado L."/>
            <person name="Arachchi H.M."/>
            <person name="Berlin A.M."/>
            <person name="Chapman S.B."/>
            <person name="Gainer-Dewar J."/>
            <person name="Goldberg J."/>
            <person name="Griggs A."/>
            <person name="Gujja S."/>
            <person name="Hansen M."/>
            <person name="Howarth C."/>
            <person name="Imamovic A."/>
            <person name="Ireland A."/>
            <person name="Larimer J."/>
            <person name="McCowan C."/>
            <person name="Murphy C."/>
            <person name="Pearson M."/>
            <person name="Poon T.W."/>
            <person name="Priest M."/>
            <person name="Roberts A."/>
            <person name="Saif S."/>
            <person name="Shea T."/>
            <person name="Sisk P."/>
            <person name="Sykes S."/>
            <person name="Wortman J."/>
            <person name="Nusbaum C."/>
            <person name="Birren B."/>
        </authorList>
    </citation>
    <scope>NUCLEOTIDE SEQUENCE [LARGE SCALE GENOMIC DNA]</scope>
    <source>
        <strain evidence="2 3">CAMP/Malaysia</strain>
    </source>
</reference>
<dbReference type="OMA" id="NYYLKFC"/>
<feature type="domain" description="CPW-WPC" evidence="1">
    <location>
        <begin position="582"/>
        <end position="641"/>
    </location>
</feature>